<keyword evidence="7" id="KW-1185">Reference proteome</keyword>
<dbReference type="InterPro" id="IPR036388">
    <property type="entry name" value="WH-like_DNA-bd_sf"/>
</dbReference>
<gene>
    <name evidence="6" type="ORF">SAMN06295970_112100</name>
</gene>
<dbReference type="PROSITE" id="PS51077">
    <property type="entry name" value="HTH_ICLR"/>
    <property type="match status" value="1"/>
</dbReference>
<dbReference type="PANTHER" id="PTHR30136">
    <property type="entry name" value="HELIX-TURN-HELIX TRANSCRIPTIONAL REGULATOR, ICLR FAMILY"/>
    <property type="match status" value="1"/>
</dbReference>
<evidence type="ECO:0000256" key="1">
    <source>
        <dbReference type="ARBA" id="ARBA00023015"/>
    </source>
</evidence>
<keyword evidence="2" id="KW-0238">DNA-binding</keyword>
<dbReference type="SMART" id="SM00346">
    <property type="entry name" value="HTH_ICLR"/>
    <property type="match status" value="1"/>
</dbReference>
<evidence type="ECO:0000256" key="3">
    <source>
        <dbReference type="ARBA" id="ARBA00023163"/>
    </source>
</evidence>
<protein>
    <submittedName>
        <fullName evidence="6">Transcriptional regulator, IclR family</fullName>
    </submittedName>
</protein>
<keyword evidence="1" id="KW-0805">Transcription regulation</keyword>
<reference evidence="6 7" key="1">
    <citation type="submission" date="2017-05" db="EMBL/GenBank/DDBJ databases">
        <authorList>
            <person name="Varghese N."/>
            <person name="Submissions S."/>
        </authorList>
    </citation>
    <scope>NUCLEOTIDE SEQUENCE [LARGE SCALE GENOMIC DNA]</scope>
    <source>
        <strain evidence="6 7">DSM 26001</strain>
    </source>
</reference>
<dbReference type="SUPFAM" id="SSF46785">
    <property type="entry name" value="Winged helix' DNA-binding domain"/>
    <property type="match status" value="1"/>
</dbReference>
<dbReference type="InterPro" id="IPR005471">
    <property type="entry name" value="Tscrpt_reg_IclR_N"/>
</dbReference>
<dbReference type="InterPro" id="IPR050707">
    <property type="entry name" value="HTH_MetabolicPath_Reg"/>
</dbReference>
<dbReference type="PROSITE" id="PS51078">
    <property type="entry name" value="ICLR_ED"/>
    <property type="match status" value="1"/>
</dbReference>
<dbReference type="Pfam" id="PF09339">
    <property type="entry name" value="HTH_IclR"/>
    <property type="match status" value="1"/>
</dbReference>
<sequence>MKHSQAKSSKTSDATAEAEPGVAAVNRALTILQAFEQSIDGMTLTELMNATGLYHSTILRLCESLEHFGYLKRLADGRYMLGPTPFFLGMLYQESFRLQEYVLPVLRELVRQTEETAALYVREGDERVCLHRLHHVRSVRMNLREGERVPLDRGAAGKVLLAFSGQPGENFNRIRTAGYAVSLGERDFETGAIACPVFSVRQQLVGSVSLGIPLFRFNKKAFDTCLPFVMEAGRKLTADLGGNPAIFSPPFEKLAGVRIPT</sequence>
<dbReference type="Proteomes" id="UP001158049">
    <property type="component" value="Unassembled WGS sequence"/>
</dbReference>
<dbReference type="InterPro" id="IPR014757">
    <property type="entry name" value="Tscrpt_reg_IclR_C"/>
</dbReference>
<dbReference type="InterPro" id="IPR036390">
    <property type="entry name" value="WH_DNA-bd_sf"/>
</dbReference>
<feature type="domain" description="HTH iclR-type" evidence="4">
    <location>
        <begin position="22"/>
        <end position="83"/>
    </location>
</feature>
<evidence type="ECO:0000313" key="7">
    <source>
        <dbReference type="Proteomes" id="UP001158049"/>
    </source>
</evidence>
<accession>A0ABY1QC67</accession>
<dbReference type="InterPro" id="IPR029016">
    <property type="entry name" value="GAF-like_dom_sf"/>
</dbReference>
<comment type="caution">
    <text evidence="6">The sequence shown here is derived from an EMBL/GenBank/DDBJ whole genome shotgun (WGS) entry which is preliminary data.</text>
</comment>
<dbReference type="SUPFAM" id="SSF55781">
    <property type="entry name" value="GAF domain-like"/>
    <property type="match status" value="1"/>
</dbReference>
<keyword evidence="3" id="KW-0804">Transcription</keyword>
<dbReference type="EMBL" id="FXUL01000012">
    <property type="protein sequence ID" value="SMP67103.1"/>
    <property type="molecule type" value="Genomic_DNA"/>
</dbReference>
<dbReference type="RefSeq" id="WP_283443299.1">
    <property type="nucleotide sequence ID" value="NZ_FXUL01000012.1"/>
</dbReference>
<evidence type="ECO:0000256" key="2">
    <source>
        <dbReference type="ARBA" id="ARBA00023125"/>
    </source>
</evidence>
<name>A0ABY1QC67_9BURK</name>
<dbReference type="Gene3D" id="3.30.450.40">
    <property type="match status" value="2"/>
</dbReference>
<dbReference type="PANTHER" id="PTHR30136:SF39">
    <property type="entry name" value="TRANSCRIPTIONAL REGULATORY PROTEIN"/>
    <property type="match status" value="1"/>
</dbReference>
<evidence type="ECO:0000259" key="4">
    <source>
        <dbReference type="PROSITE" id="PS51077"/>
    </source>
</evidence>
<dbReference type="Pfam" id="PF01614">
    <property type="entry name" value="IclR_C"/>
    <property type="match status" value="2"/>
</dbReference>
<dbReference type="Gene3D" id="1.10.10.10">
    <property type="entry name" value="Winged helix-like DNA-binding domain superfamily/Winged helix DNA-binding domain"/>
    <property type="match status" value="1"/>
</dbReference>
<feature type="domain" description="IclR-ED" evidence="5">
    <location>
        <begin position="84"/>
        <end position="242"/>
    </location>
</feature>
<evidence type="ECO:0000313" key="6">
    <source>
        <dbReference type="EMBL" id="SMP67103.1"/>
    </source>
</evidence>
<organism evidence="6 7">
    <name type="scientific">Noviherbaspirillum suwonense</name>
    <dbReference type="NCBI Taxonomy" id="1224511"/>
    <lineage>
        <taxon>Bacteria</taxon>
        <taxon>Pseudomonadati</taxon>
        <taxon>Pseudomonadota</taxon>
        <taxon>Betaproteobacteria</taxon>
        <taxon>Burkholderiales</taxon>
        <taxon>Oxalobacteraceae</taxon>
        <taxon>Noviherbaspirillum</taxon>
    </lineage>
</organism>
<evidence type="ECO:0000259" key="5">
    <source>
        <dbReference type="PROSITE" id="PS51078"/>
    </source>
</evidence>
<proteinExistence type="predicted"/>